<evidence type="ECO:0000313" key="2">
    <source>
        <dbReference type="EnsemblPlants" id="KEH37971"/>
    </source>
</evidence>
<reference evidence="1 3" key="1">
    <citation type="journal article" date="2011" name="Nature">
        <title>The Medicago genome provides insight into the evolution of rhizobial symbioses.</title>
        <authorList>
            <person name="Young N.D."/>
            <person name="Debelle F."/>
            <person name="Oldroyd G.E."/>
            <person name="Geurts R."/>
            <person name="Cannon S.B."/>
            <person name="Udvardi M.K."/>
            <person name="Benedito V.A."/>
            <person name="Mayer K.F."/>
            <person name="Gouzy J."/>
            <person name="Schoof H."/>
            <person name="Van de Peer Y."/>
            <person name="Proost S."/>
            <person name="Cook D.R."/>
            <person name="Meyers B.C."/>
            <person name="Spannagl M."/>
            <person name="Cheung F."/>
            <person name="De Mita S."/>
            <person name="Krishnakumar V."/>
            <person name="Gundlach H."/>
            <person name="Zhou S."/>
            <person name="Mudge J."/>
            <person name="Bharti A.K."/>
            <person name="Murray J.D."/>
            <person name="Naoumkina M.A."/>
            <person name="Rosen B."/>
            <person name="Silverstein K.A."/>
            <person name="Tang H."/>
            <person name="Rombauts S."/>
            <person name="Zhao P.X."/>
            <person name="Zhou P."/>
            <person name="Barbe V."/>
            <person name="Bardou P."/>
            <person name="Bechner M."/>
            <person name="Bellec A."/>
            <person name="Berger A."/>
            <person name="Berges H."/>
            <person name="Bidwell S."/>
            <person name="Bisseling T."/>
            <person name="Choisne N."/>
            <person name="Couloux A."/>
            <person name="Denny R."/>
            <person name="Deshpande S."/>
            <person name="Dai X."/>
            <person name="Doyle J.J."/>
            <person name="Dudez A.M."/>
            <person name="Farmer A.D."/>
            <person name="Fouteau S."/>
            <person name="Franken C."/>
            <person name="Gibelin C."/>
            <person name="Gish J."/>
            <person name="Goldstein S."/>
            <person name="Gonzalez A.J."/>
            <person name="Green P.J."/>
            <person name="Hallab A."/>
            <person name="Hartog M."/>
            <person name="Hua A."/>
            <person name="Humphray S.J."/>
            <person name="Jeong D.H."/>
            <person name="Jing Y."/>
            <person name="Jocker A."/>
            <person name="Kenton S.M."/>
            <person name="Kim D.J."/>
            <person name="Klee K."/>
            <person name="Lai H."/>
            <person name="Lang C."/>
            <person name="Lin S."/>
            <person name="Macmil S.L."/>
            <person name="Magdelenat G."/>
            <person name="Matthews L."/>
            <person name="McCorrison J."/>
            <person name="Monaghan E.L."/>
            <person name="Mun J.H."/>
            <person name="Najar F.Z."/>
            <person name="Nicholson C."/>
            <person name="Noirot C."/>
            <person name="O'Bleness M."/>
            <person name="Paule C.R."/>
            <person name="Poulain J."/>
            <person name="Prion F."/>
            <person name="Qin B."/>
            <person name="Qu C."/>
            <person name="Retzel E.F."/>
            <person name="Riddle C."/>
            <person name="Sallet E."/>
            <person name="Samain S."/>
            <person name="Samson N."/>
            <person name="Sanders I."/>
            <person name="Saurat O."/>
            <person name="Scarpelli C."/>
            <person name="Schiex T."/>
            <person name="Segurens B."/>
            <person name="Severin A.J."/>
            <person name="Sherrier D.J."/>
            <person name="Shi R."/>
            <person name="Sims S."/>
            <person name="Singer S.R."/>
            <person name="Sinharoy S."/>
            <person name="Sterck L."/>
            <person name="Viollet A."/>
            <person name="Wang B.B."/>
            <person name="Wang K."/>
            <person name="Wang M."/>
            <person name="Wang X."/>
            <person name="Warfsmann J."/>
            <person name="Weissenbach J."/>
            <person name="White D.D."/>
            <person name="White J.D."/>
            <person name="Wiley G.B."/>
            <person name="Wincker P."/>
            <person name="Xing Y."/>
            <person name="Yang L."/>
            <person name="Yao Z."/>
            <person name="Ying F."/>
            <person name="Zhai J."/>
            <person name="Zhou L."/>
            <person name="Zuber A."/>
            <person name="Denarie J."/>
            <person name="Dixon R.A."/>
            <person name="May G.D."/>
            <person name="Schwartz D.C."/>
            <person name="Rogers J."/>
            <person name="Quetier F."/>
            <person name="Town C.D."/>
            <person name="Roe B.A."/>
        </authorList>
    </citation>
    <scope>NUCLEOTIDE SEQUENCE [LARGE SCALE GENOMIC DNA]</scope>
    <source>
        <strain evidence="1">A17</strain>
        <strain evidence="2 3">cv. Jemalong A17</strain>
    </source>
</reference>
<reference evidence="1 3" key="2">
    <citation type="journal article" date="2014" name="BMC Genomics">
        <title>An improved genome release (version Mt4.0) for the model legume Medicago truncatula.</title>
        <authorList>
            <person name="Tang H."/>
            <person name="Krishnakumar V."/>
            <person name="Bidwell S."/>
            <person name="Rosen B."/>
            <person name="Chan A."/>
            <person name="Zhou S."/>
            <person name="Gentzbittel L."/>
            <person name="Childs K.L."/>
            <person name="Yandell M."/>
            <person name="Gundlach H."/>
            <person name="Mayer K.F."/>
            <person name="Schwartz D.C."/>
            <person name="Town C.D."/>
        </authorList>
    </citation>
    <scope>GENOME REANNOTATION</scope>
    <source>
        <strain evidence="1">A17</strain>
        <strain evidence="2 3">cv. Jemalong A17</strain>
    </source>
</reference>
<dbReference type="AlphaFoldDB" id="A0A072V8M5"/>
<reference evidence="2" key="3">
    <citation type="submission" date="2015-04" db="UniProtKB">
        <authorList>
            <consortium name="EnsemblPlants"/>
        </authorList>
    </citation>
    <scope>IDENTIFICATION</scope>
    <source>
        <strain evidence="2">cv. Jemalong A17</strain>
    </source>
</reference>
<gene>
    <name evidence="1" type="ordered locus">MTR_2g055030</name>
</gene>
<organism evidence="1 3">
    <name type="scientific">Medicago truncatula</name>
    <name type="common">Barrel medic</name>
    <name type="synonym">Medicago tribuloides</name>
    <dbReference type="NCBI Taxonomy" id="3880"/>
    <lineage>
        <taxon>Eukaryota</taxon>
        <taxon>Viridiplantae</taxon>
        <taxon>Streptophyta</taxon>
        <taxon>Embryophyta</taxon>
        <taxon>Tracheophyta</taxon>
        <taxon>Spermatophyta</taxon>
        <taxon>Magnoliopsida</taxon>
        <taxon>eudicotyledons</taxon>
        <taxon>Gunneridae</taxon>
        <taxon>Pentapetalae</taxon>
        <taxon>rosids</taxon>
        <taxon>fabids</taxon>
        <taxon>Fabales</taxon>
        <taxon>Fabaceae</taxon>
        <taxon>Papilionoideae</taxon>
        <taxon>50 kb inversion clade</taxon>
        <taxon>NPAAA clade</taxon>
        <taxon>Hologalegina</taxon>
        <taxon>IRL clade</taxon>
        <taxon>Trifolieae</taxon>
        <taxon>Medicago</taxon>
    </lineage>
</organism>
<proteinExistence type="predicted"/>
<sequence length="101" mass="11212">MNVSVKPELSGLWLVLVAEWLLIDIVGGVKLRWLLCPSCRLSDGIKARERVVLLGRETTLWYIADLEYFPIPLINSTNSCGSLWVPLLNAATASSVFLRVA</sequence>
<dbReference type="HOGENOM" id="CLU_2295846_0_0_1"/>
<accession>A0A072V8M5</accession>
<dbReference type="EnsemblPlants" id="KEH37971">
    <property type="protein sequence ID" value="KEH37971"/>
    <property type="gene ID" value="MTR_2g055030"/>
</dbReference>
<evidence type="ECO:0000313" key="1">
    <source>
        <dbReference type="EMBL" id="KEH37971.1"/>
    </source>
</evidence>
<dbReference type="Proteomes" id="UP000002051">
    <property type="component" value="Chromosome 2"/>
</dbReference>
<name>A0A072V8M5_MEDTR</name>
<protein>
    <submittedName>
        <fullName evidence="1 2">Uncharacterized protein</fullName>
    </submittedName>
</protein>
<evidence type="ECO:0000313" key="3">
    <source>
        <dbReference type="Proteomes" id="UP000002051"/>
    </source>
</evidence>
<keyword evidence="3" id="KW-1185">Reference proteome</keyword>
<dbReference type="EMBL" id="CM001218">
    <property type="protein sequence ID" value="KEH37971.1"/>
    <property type="molecule type" value="Genomic_DNA"/>
</dbReference>